<protein>
    <recommendedName>
        <fullName evidence="5">Transmembrane protein</fullName>
    </recommendedName>
</protein>
<dbReference type="EMBL" id="CAJJDM010000144">
    <property type="protein sequence ID" value="CAD8109398.1"/>
    <property type="molecule type" value="Genomic_DNA"/>
</dbReference>
<reference evidence="3" key="1">
    <citation type="submission" date="2021-01" db="EMBL/GenBank/DDBJ databases">
        <authorList>
            <consortium name="Genoscope - CEA"/>
            <person name="William W."/>
        </authorList>
    </citation>
    <scope>NUCLEOTIDE SEQUENCE</scope>
</reference>
<name>A0A8S1Q402_PARPR</name>
<keyword evidence="1" id="KW-0175">Coiled coil</keyword>
<keyword evidence="2" id="KW-1133">Transmembrane helix</keyword>
<sequence>MLLKNAYQKECVDDECDSKIIIFLDIYIFGCYCLIIINIKYQYMLKSQKSEGASDSCNNASDKAKIQVLKKAVLELREQKEQLEISNQSLSIELDKVLKEKDQNEQSYIELVEELKQRISILEGNIETTPVRIQSQSNFSDQIVKAEGTIDQQLQTMIKLNKQLQQEIKIMQNNFQAQSSILQHEQKNLQKELSNKESILGKLSKELEEANILNRQLKKNIHDIEQDLYNKIIEQSQINTELKIKIQNFEQNLLENETEKQNLENIIEQQKLNILELEEIRGKFLQHRLILKNQLLEINCAFILRQNIYNDYILELETPAKRFIYKANEITDLQVKDDKHFILTLSKRQETFKLLQGQDIRKICKSIKQQYQVYLQIIFNQISNSIIKHLNKMKQNQFIFILFYIFIKSYKNNYI</sequence>
<evidence type="ECO:0000256" key="2">
    <source>
        <dbReference type="SAM" id="Phobius"/>
    </source>
</evidence>
<comment type="caution">
    <text evidence="3">The sequence shown here is derived from an EMBL/GenBank/DDBJ whole genome shotgun (WGS) entry which is preliminary data.</text>
</comment>
<accession>A0A8S1Q402</accession>
<keyword evidence="2" id="KW-0472">Membrane</keyword>
<organism evidence="3 4">
    <name type="scientific">Paramecium primaurelia</name>
    <dbReference type="NCBI Taxonomy" id="5886"/>
    <lineage>
        <taxon>Eukaryota</taxon>
        <taxon>Sar</taxon>
        <taxon>Alveolata</taxon>
        <taxon>Ciliophora</taxon>
        <taxon>Intramacronucleata</taxon>
        <taxon>Oligohymenophorea</taxon>
        <taxon>Peniculida</taxon>
        <taxon>Parameciidae</taxon>
        <taxon>Paramecium</taxon>
    </lineage>
</organism>
<dbReference type="AlphaFoldDB" id="A0A8S1Q402"/>
<evidence type="ECO:0000313" key="3">
    <source>
        <dbReference type="EMBL" id="CAD8109398.1"/>
    </source>
</evidence>
<keyword evidence="4" id="KW-1185">Reference proteome</keyword>
<evidence type="ECO:0000256" key="1">
    <source>
        <dbReference type="SAM" id="Coils"/>
    </source>
</evidence>
<gene>
    <name evidence="3" type="ORF">PPRIM_AZ9-3.1.T1400123</name>
</gene>
<feature type="coiled-coil region" evidence="1">
    <location>
        <begin position="154"/>
        <end position="280"/>
    </location>
</feature>
<evidence type="ECO:0008006" key="5">
    <source>
        <dbReference type="Google" id="ProtNLM"/>
    </source>
</evidence>
<dbReference type="Proteomes" id="UP000688137">
    <property type="component" value="Unassembled WGS sequence"/>
</dbReference>
<dbReference type="OMA" id="EINCAFI"/>
<feature type="transmembrane region" description="Helical" evidence="2">
    <location>
        <begin position="20"/>
        <end position="39"/>
    </location>
</feature>
<feature type="coiled-coil region" evidence="1">
    <location>
        <begin position="66"/>
        <end position="118"/>
    </location>
</feature>
<keyword evidence="2" id="KW-0812">Transmembrane</keyword>
<proteinExistence type="predicted"/>
<evidence type="ECO:0000313" key="4">
    <source>
        <dbReference type="Proteomes" id="UP000688137"/>
    </source>
</evidence>